<evidence type="ECO:0000313" key="2">
    <source>
        <dbReference type="Proteomes" id="UP000755585"/>
    </source>
</evidence>
<organism evidence="1 2">
    <name type="scientific">Kribbella aluminosa</name>
    <dbReference type="NCBI Taxonomy" id="416017"/>
    <lineage>
        <taxon>Bacteria</taxon>
        <taxon>Bacillati</taxon>
        <taxon>Actinomycetota</taxon>
        <taxon>Actinomycetes</taxon>
        <taxon>Propionibacteriales</taxon>
        <taxon>Kribbellaceae</taxon>
        <taxon>Kribbella</taxon>
    </lineage>
</organism>
<keyword evidence="2" id="KW-1185">Reference proteome</keyword>
<comment type="caution">
    <text evidence="1">The sequence shown here is derived from an EMBL/GenBank/DDBJ whole genome shotgun (WGS) entry which is preliminary data.</text>
</comment>
<gene>
    <name evidence="1" type="ORF">JOF29_003179</name>
</gene>
<accession>A0ABS4UKB2</accession>
<evidence type="ECO:0008006" key="3">
    <source>
        <dbReference type="Google" id="ProtNLM"/>
    </source>
</evidence>
<reference evidence="1 2" key="1">
    <citation type="submission" date="2021-03" db="EMBL/GenBank/DDBJ databases">
        <title>Sequencing the genomes of 1000 actinobacteria strains.</title>
        <authorList>
            <person name="Klenk H.-P."/>
        </authorList>
    </citation>
    <scope>NUCLEOTIDE SEQUENCE [LARGE SCALE GENOMIC DNA]</scope>
    <source>
        <strain evidence="1 2">DSM 18824</strain>
    </source>
</reference>
<dbReference type="Proteomes" id="UP000755585">
    <property type="component" value="Unassembled WGS sequence"/>
</dbReference>
<dbReference type="RefSeq" id="WP_209694906.1">
    <property type="nucleotide sequence ID" value="NZ_BAAAVU010000009.1"/>
</dbReference>
<sequence>MHADVCADQLPHYSVERFGEQLARHASDPGWEVVIGYDAEEPVGFAYANSLTPDDRWWRRMTTPLPDAAQKRRPRR</sequence>
<protein>
    <recommendedName>
        <fullName evidence="3">N-acetyltransferase domain-containing protein</fullName>
    </recommendedName>
</protein>
<name>A0ABS4UKB2_9ACTN</name>
<dbReference type="EMBL" id="JAGINT010000001">
    <property type="protein sequence ID" value="MBP2352096.1"/>
    <property type="molecule type" value="Genomic_DNA"/>
</dbReference>
<proteinExistence type="predicted"/>
<evidence type="ECO:0000313" key="1">
    <source>
        <dbReference type="EMBL" id="MBP2352096.1"/>
    </source>
</evidence>